<dbReference type="Proteomes" id="UP000005267">
    <property type="component" value="Chromosome"/>
</dbReference>
<reference evidence="2" key="2">
    <citation type="journal article" date="2013" name="PLoS ONE">
        <title>Genome implosion elicits host-confinement in Alcaligenaceae: evidence from the comparative genomics of Tetrathiobacter kashmirensis, a pathogen in the making.</title>
        <authorList>
            <person name="Ghosh W."/>
            <person name="Alam M."/>
            <person name="Roy C."/>
            <person name="Pyne P."/>
            <person name="George A."/>
            <person name="Chakraborty R."/>
            <person name="Majumder S."/>
            <person name="Agarwal A."/>
            <person name="Chakraborty S."/>
            <person name="Majumdar S."/>
            <person name="Gupta S.K."/>
        </authorList>
    </citation>
    <scope>NUCLEOTIDE SEQUENCE [LARGE SCALE GENOMIC DNA]</scope>
    <source>
        <strain evidence="2">WT001</strain>
    </source>
</reference>
<accession>I3UDJ4</accession>
<dbReference type="EMBL" id="CP003555">
    <property type="protein sequence ID" value="AFK63082.1"/>
    <property type="molecule type" value="Genomic_DNA"/>
</dbReference>
<reference evidence="1 2" key="1">
    <citation type="journal article" date="2011" name="J. Bacteriol.">
        <title>Whole-genome shotgun sequencing of the sulfur-oxidizing chemoautotroph Tetrathiobacter kashmirensis.</title>
        <authorList>
            <person name="Ghosh W."/>
            <person name="George A."/>
            <person name="Agarwal A."/>
            <person name="Raj P."/>
            <person name="Alam M."/>
            <person name="Pyne P."/>
            <person name="Das Gupta S.K."/>
        </authorList>
    </citation>
    <scope>NUCLEOTIDE SEQUENCE [LARGE SCALE GENOMIC DNA]</scope>
    <source>
        <strain evidence="1 2">WT001</strain>
    </source>
</reference>
<keyword evidence="2" id="KW-1185">Reference proteome</keyword>
<organism evidence="1 2">
    <name type="scientific">Advenella kashmirensis (strain DSM 17095 / LMG 22695 / WT001)</name>
    <name type="common">Tetrathiobacter kashmirensis</name>
    <dbReference type="NCBI Taxonomy" id="1036672"/>
    <lineage>
        <taxon>Bacteria</taxon>
        <taxon>Pseudomonadati</taxon>
        <taxon>Pseudomonadota</taxon>
        <taxon>Betaproteobacteria</taxon>
        <taxon>Burkholderiales</taxon>
        <taxon>Alcaligenaceae</taxon>
    </lineage>
</organism>
<dbReference type="RefSeq" id="WP_014751173.1">
    <property type="nucleotide sequence ID" value="NC_017964.1"/>
</dbReference>
<name>I3UDJ4_ADVKW</name>
<evidence type="ECO:0000313" key="2">
    <source>
        <dbReference type="Proteomes" id="UP000005267"/>
    </source>
</evidence>
<dbReference type="STRING" id="1036672.TKWG_15375"/>
<gene>
    <name evidence="1" type="ordered locus">TKWG_15375</name>
</gene>
<dbReference type="KEGG" id="aka:TKWG_15375"/>
<evidence type="ECO:0000313" key="1">
    <source>
        <dbReference type="EMBL" id="AFK63082.1"/>
    </source>
</evidence>
<sequence length="126" mass="14089">MFVRDSAAIDTAAIDRGVIDKDVIDKDAFAYNDKDGLSVTILQGEYEENPRADPNITPERLARIQKRNNNKQVTARQLDDWLREQGVESQFMLVARANHGGVIPAVIEAAVQRALENKAGRENKNK</sequence>
<protein>
    <submittedName>
        <fullName evidence="1">Uncharacterized protein</fullName>
    </submittedName>
</protein>
<dbReference type="AlphaFoldDB" id="I3UDJ4"/>
<dbReference type="HOGENOM" id="CLU_1976830_0_0_4"/>
<proteinExistence type="predicted"/>